<proteinExistence type="predicted"/>
<comment type="caution">
    <text evidence="2">The sequence shown here is derived from an EMBL/GenBank/DDBJ whole genome shotgun (WGS) entry which is preliminary data.</text>
</comment>
<keyword evidence="3" id="KW-1185">Reference proteome</keyword>
<name>A0AAV7J3S9_COTGL</name>
<protein>
    <submittedName>
        <fullName evidence="2">Uncharacterized protein</fullName>
    </submittedName>
</protein>
<dbReference type="AlphaFoldDB" id="A0AAV7J3S9"/>
<dbReference type="EMBL" id="JAHXZJ010000001">
    <property type="protein sequence ID" value="KAH0567316.1"/>
    <property type="molecule type" value="Genomic_DNA"/>
</dbReference>
<reference evidence="2 3" key="1">
    <citation type="journal article" date="2021" name="J. Hered.">
        <title>A chromosome-level genome assembly of the parasitoid wasp, Cotesia glomerata (Hymenoptera: Braconidae).</title>
        <authorList>
            <person name="Pinto B.J."/>
            <person name="Weis J.J."/>
            <person name="Gamble T."/>
            <person name="Ode P.J."/>
            <person name="Paul R."/>
            <person name="Zaspel J.M."/>
        </authorList>
    </citation>
    <scope>NUCLEOTIDE SEQUENCE [LARGE SCALE GENOMIC DNA]</scope>
    <source>
        <strain evidence="2">CgM1</strain>
    </source>
</reference>
<sequence>MRNKKSTLIQQIDFSSRLPVEFSLGRKEHCPGNPPGSCFPCIGTKPWLYWSRFFALYLILYYIVSPRQEREQEQGTSKKHDEIKVRLRVASGDAEPDEAPAPHSSLLGVEASSGI</sequence>
<evidence type="ECO:0000256" key="1">
    <source>
        <dbReference type="SAM" id="MobiDB-lite"/>
    </source>
</evidence>
<accession>A0AAV7J3S9</accession>
<evidence type="ECO:0000313" key="3">
    <source>
        <dbReference type="Proteomes" id="UP000826195"/>
    </source>
</evidence>
<feature type="compositionally biased region" description="Basic and acidic residues" evidence="1">
    <location>
        <begin position="69"/>
        <end position="85"/>
    </location>
</feature>
<dbReference type="Proteomes" id="UP000826195">
    <property type="component" value="Unassembled WGS sequence"/>
</dbReference>
<organism evidence="2 3">
    <name type="scientific">Cotesia glomerata</name>
    <name type="common">Lepidopteran parasitic wasp</name>
    <name type="synonym">Apanteles glomeratus</name>
    <dbReference type="NCBI Taxonomy" id="32391"/>
    <lineage>
        <taxon>Eukaryota</taxon>
        <taxon>Metazoa</taxon>
        <taxon>Ecdysozoa</taxon>
        <taxon>Arthropoda</taxon>
        <taxon>Hexapoda</taxon>
        <taxon>Insecta</taxon>
        <taxon>Pterygota</taxon>
        <taxon>Neoptera</taxon>
        <taxon>Endopterygota</taxon>
        <taxon>Hymenoptera</taxon>
        <taxon>Apocrita</taxon>
        <taxon>Ichneumonoidea</taxon>
        <taxon>Braconidae</taxon>
        <taxon>Microgastrinae</taxon>
        <taxon>Cotesia</taxon>
    </lineage>
</organism>
<gene>
    <name evidence="2" type="ORF">KQX54_008367</name>
</gene>
<feature type="region of interest" description="Disordered" evidence="1">
    <location>
        <begin position="69"/>
        <end position="115"/>
    </location>
</feature>
<evidence type="ECO:0000313" key="2">
    <source>
        <dbReference type="EMBL" id="KAH0567316.1"/>
    </source>
</evidence>